<protein>
    <submittedName>
        <fullName evidence="6">4-Hydroxy-2-oxoglutarate aldolase</fullName>
        <ecNumber evidence="6">4.1.2.14</ecNumber>
        <ecNumber evidence="6">4.1.3.16</ecNumber>
    </submittedName>
</protein>
<name>A9WQC8_RENSM</name>
<dbReference type="EC" id="4.1.2.14" evidence="6"/>
<dbReference type="NCBIfam" id="TIGR01182">
    <property type="entry name" value="eda"/>
    <property type="match status" value="1"/>
</dbReference>
<sequence>MSVENFLEVLAQDRTVAVVRAAAVPDPAALCQALVNGGIRSVELTFTIPGVLDLIKEAVNTAAQHGATVGVGTVLTGEQARAAIDAGAQFLVTPGLRRDVARVASNAGIPFALGVLTPSEVAEALDLGSTAIKIFPARQWGPGYLKDLLGPFPGIKLLPSGGIDASNAADYLRAGALAVGCGTSVVPPSAIEAGDWAHIGSLAQNFVASLGAR</sequence>
<dbReference type="HOGENOM" id="CLU_077795_2_2_11"/>
<dbReference type="GO" id="GO:0008675">
    <property type="term" value="F:2-dehydro-3-deoxy-phosphogluconate aldolase activity"/>
    <property type="evidence" value="ECO:0007669"/>
    <property type="project" value="UniProtKB-EC"/>
</dbReference>
<accession>A9WQC8</accession>
<dbReference type="PANTHER" id="PTHR30246">
    <property type="entry name" value="2-KETO-3-DEOXY-6-PHOSPHOGLUCONATE ALDOLASE"/>
    <property type="match status" value="1"/>
</dbReference>
<dbReference type="SUPFAM" id="SSF51569">
    <property type="entry name" value="Aldolase"/>
    <property type="match status" value="1"/>
</dbReference>
<evidence type="ECO:0000256" key="3">
    <source>
        <dbReference type="ARBA" id="ARBA00011233"/>
    </source>
</evidence>
<gene>
    <name evidence="6" type="ordered locus">RSal33209_0834</name>
</gene>
<dbReference type="InterPro" id="IPR000887">
    <property type="entry name" value="Aldlse_KDPG_KHG"/>
</dbReference>
<dbReference type="STRING" id="288705.RSal33209_0834"/>
<dbReference type="EMBL" id="CP000910">
    <property type="protein sequence ID" value="ABY22578.1"/>
    <property type="molecule type" value="Genomic_DNA"/>
</dbReference>
<dbReference type="eggNOG" id="COG0800">
    <property type="taxonomic scope" value="Bacteria"/>
</dbReference>
<keyword evidence="5" id="KW-0119">Carbohydrate metabolism</keyword>
<comment type="similarity">
    <text evidence="2">Belongs to the KHG/KDPG aldolase family.</text>
</comment>
<evidence type="ECO:0000313" key="7">
    <source>
        <dbReference type="Proteomes" id="UP000002007"/>
    </source>
</evidence>
<proteinExistence type="inferred from homology"/>
<comment type="subunit">
    <text evidence="3">Homotrimer.</text>
</comment>
<dbReference type="Proteomes" id="UP000002007">
    <property type="component" value="Chromosome"/>
</dbReference>
<evidence type="ECO:0000313" key="6">
    <source>
        <dbReference type="EMBL" id="ABY22578.1"/>
    </source>
</evidence>
<dbReference type="Gene3D" id="3.20.20.70">
    <property type="entry name" value="Aldolase class I"/>
    <property type="match status" value="1"/>
</dbReference>
<keyword evidence="7" id="KW-1185">Reference proteome</keyword>
<dbReference type="PANTHER" id="PTHR30246:SF1">
    <property type="entry name" value="2-DEHYDRO-3-DEOXY-6-PHOSPHOGALACTONATE ALDOLASE-RELATED"/>
    <property type="match status" value="1"/>
</dbReference>
<evidence type="ECO:0000256" key="1">
    <source>
        <dbReference type="ARBA" id="ARBA00004761"/>
    </source>
</evidence>
<dbReference type="AlphaFoldDB" id="A9WQC8"/>
<reference evidence="7" key="1">
    <citation type="journal article" date="2008" name="J. Bacteriol.">
        <title>Genome sequence of the fish pathogen Renibacterium salmoninarum suggests reductive evolution away from an environmental Arthrobacter ancestor.</title>
        <authorList>
            <person name="Wiens G.D."/>
            <person name="Rockey D.D."/>
            <person name="Wu Z."/>
            <person name="Chang J."/>
            <person name="Levy R."/>
            <person name="Crane S."/>
            <person name="Chen D.S."/>
            <person name="Capri G.R."/>
            <person name="Burnett J.R."/>
            <person name="Sudheesh P.S."/>
            <person name="Schipma M.J."/>
            <person name="Burd H."/>
            <person name="Bhattacharyya A."/>
            <person name="Rhodes L.D."/>
            <person name="Kaul R."/>
            <person name="Strom M.S."/>
        </authorList>
    </citation>
    <scope>NUCLEOTIDE SEQUENCE [LARGE SCALE GENOMIC DNA]</scope>
    <source>
        <strain evidence="7">ATCC 33209 / DSM 20767 / JCM 11484 / NBRC 15589 / NCIMB 2235</strain>
    </source>
</reference>
<dbReference type="KEGG" id="rsa:RSal33209_0834"/>
<organism evidence="6 7">
    <name type="scientific">Renibacterium salmoninarum (strain ATCC 33209 / DSM 20767 / JCM 11484 / NBRC 15589 / NCIMB 2235)</name>
    <dbReference type="NCBI Taxonomy" id="288705"/>
    <lineage>
        <taxon>Bacteria</taxon>
        <taxon>Bacillati</taxon>
        <taxon>Actinomycetota</taxon>
        <taxon>Actinomycetes</taxon>
        <taxon>Micrococcales</taxon>
        <taxon>Micrococcaceae</taxon>
        <taxon>Renibacterium</taxon>
    </lineage>
</organism>
<dbReference type="InterPro" id="IPR013785">
    <property type="entry name" value="Aldolase_TIM"/>
</dbReference>
<keyword evidence="4 6" id="KW-0456">Lyase</keyword>
<comment type="pathway">
    <text evidence="1">Carbohydrate acid metabolism.</text>
</comment>
<dbReference type="Pfam" id="PF01081">
    <property type="entry name" value="Aldolase"/>
    <property type="match status" value="1"/>
</dbReference>
<dbReference type="CDD" id="cd00452">
    <property type="entry name" value="KDPG_aldolase"/>
    <property type="match status" value="1"/>
</dbReference>
<evidence type="ECO:0000256" key="4">
    <source>
        <dbReference type="ARBA" id="ARBA00023239"/>
    </source>
</evidence>
<dbReference type="RefSeq" id="WP_012244275.1">
    <property type="nucleotide sequence ID" value="NC_010168.1"/>
</dbReference>
<dbReference type="EC" id="4.1.3.16" evidence="6"/>
<evidence type="ECO:0000256" key="2">
    <source>
        <dbReference type="ARBA" id="ARBA00006906"/>
    </source>
</evidence>
<dbReference type="GO" id="GO:0008700">
    <property type="term" value="F:(R,S)-4-hydroxy-2-oxoglutarate aldolase activity"/>
    <property type="evidence" value="ECO:0007669"/>
    <property type="project" value="UniProtKB-EC"/>
</dbReference>
<evidence type="ECO:0000256" key="5">
    <source>
        <dbReference type="ARBA" id="ARBA00023277"/>
    </source>
</evidence>